<organism evidence="1 2">
    <name type="scientific">Nitrospira defluvii</name>
    <dbReference type="NCBI Taxonomy" id="330214"/>
    <lineage>
        <taxon>Bacteria</taxon>
        <taxon>Pseudomonadati</taxon>
        <taxon>Nitrospirota</taxon>
        <taxon>Nitrospiria</taxon>
        <taxon>Nitrospirales</taxon>
        <taxon>Nitrospiraceae</taxon>
        <taxon>Nitrospira</taxon>
    </lineage>
</organism>
<name>A0ABM8R1X6_9BACT</name>
<keyword evidence="2" id="KW-1185">Reference proteome</keyword>
<accession>A0ABM8R1X6</accession>
<evidence type="ECO:0000313" key="2">
    <source>
        <dbReference type="Proteomes" id="UP000675880"/>
    </source>
</evidence>
<dbReference type="EMBL" id="CAJNBJ010000002">
    <property type="protein sequence ID" value="CAE6727930.1"/>
    <property type="molecule type" value="Genomic_DNA"/>
</dbReference>
<reference evidence="1 2" key="1">
    <citation type="submission" date="2021-02" db="EMBL/GenBank/DDBJ databases">
        <authorList>
            <person name="Han P."/>
        </authorList>
    </citation>
    <scope>NUCLEOTIDE SEQUENCE [LARGE SCALE GENOMIC DNA]</scope>
    <source>
        <strain evidence="1">Candidatus Nitrospira sp. ZN2</strain>
    </source>
</reference>
<dbReference type="Proteomes" id="UP000675880">
    <property type="component" value="Unassembled WGS sequence"/>
</dbReference>
<comment type="caution">
    <text evidence="1">The sequence shown here is derived from an EMBL/GenBank/DDBJ whole genome shotgun (WGS) entry which is preliminary data.</text>
</comment>
<proteinExistence type="predicted"/>
<dbReference type="RefSeq" id="WP_213041568.1">
    <property type="nucleotide sequence ID" value="NZ_CAJNBJ010000002.1"/>
</dbReference>
<sequence>MQMLSAPSIPSGVVLTVAVCALAFGVQSKQLLSRFTAVREEGEPLGCESAWPHLRTDFRM</sequence>
<protein>
    <submittedName>
        <fullName evidence="1">Uncharacterized protein</fullName>
    </submittedName>
</protein>
<evidence type="ECO:0000313" key="1">
    <source>
        <dbReference type="EMBL" id="CAE6727930.1"/>
    </source>
</evidence>
<gene>
    <name evidence="1" type="ORF">NSPZN2_100203</name>
</gene>